<protein>
    <recommendedName>
        <fullName evidence="3">Endonuclease/exonuclease/phosphatase domain-containing protein</fullName>
    </recommendedName>
</protein>
<reference evidence="1 2" key="1">
    <citation type="submission" date="2024-09" db="EMBL/GenBank/DDBJ databases">
        <title>Chromosome-scale assembly of Riccia sorocarpa.</title>
        <authorList>
            <person name="Paukszto L."/>
        </authorList>
    </citation>
    <scope>NUCLEOTIDE SEQUENCE [LARGE SCALE GENOMIC DNA]</scope>
    <source>
        <strain evidence="1">LP-2024</strain>
        <tissue evidence="1">Aerial parts of the thallus</tissue>
    </source>
</reference>
<dbReference type="SUPFAM" id="SSF56219">
    <property type="entry name" value="DNase I-like"/>
    <property type="match status" value="1"/>
</dbReference>
<dbReference type="InterPro" id="IPR036691">
    <property type="entry name" value="Endo/exonu/phosph_ase_sf"/>
</dbReference>
<dbReference type="EMBL" id="JBJQOH010000003">
    <property type="protein sequence ID" value="KAL3693955.1"/>
    <property type="molecule type" value="Genomic_DNA"/>
</dbReference>
<dbReference type="AlphaFoldDB" id="A0ABD3HUK6"/>
<organism evidence="1 2">
    <name type="scientific">Riccia sorocarpa</name>
    <dbReference type="NCBI Taxonomy" id="122646"/>
    <lineage>
        <taxon>Eukaryota</taxon>
        <taxon>Viridiplantae</taxon>
        <taxon>Streptophyta</taxon>
        <taxon>Embryophyta</taxon>
        <taxon>Marchantiophyta</taxon>
        <taxon>Marchantiopsida</taxon>
        <taxon>Marchantiidae</taxon>
        <taxon>Marchantiales</taxon>
        <taxon>Ricciaceae</taxon>
        <taxon>Riccia</taxon>
    </lineage>
</organism>
<comment type="caution">
    <text evidence="1">The sequence shown here is derived from an EMBL/GenBank/DDBJ whole genome shotgun (WGS) entry which is preliminary data.</text>
</comment>
<gene>
    <name evidence="1" type="ORF">R1sor_007606</name>
</gene>
<evidence type="ECO:0000313" key="1">
    <source>
        <dbReference type="EMBL" id="KAL3693955.1"/>
    </source>
</evidence>
<dbReference type="Gene3D" id="3.60.10.10">
    <property type="entry name" value="Endonuclease/exonuclease/phosphatase"/>
    <property type="match status" value="1"/>
</dbReference>
<name>A0ABD3HUK6_9MARC</name>
<proteinExistence type="predicted"/>
<dbReference type="Proteomes" id="UP001633002">
    <property type="component" value="Unassembled WGS sequence"/>
</dbReference>
<evidence type="ECO:0008006" key="3">
    <source>
        <dbReference type="Google" id="ProtNLM"/>
    </source>
</evidence>
<evidence type="ECO:0000313" key="2">
    <source>
        <dbReference type="Proteomes" id="UP001633002"/>
    </source>
</evidence>
<accession>A0ABD3HUK6</accession>
<keyword evidence="2" id="KW-1185">Reference proteome</keyword>
<sequence length="245" mass="27954">MKVGEETLLEKLEFISRDSNVVVDYIASGRGGAAIVCPKHIRIVEMGVSGNGDAAWVKVETSIGVIGIISLHIPNRPNLRKRTWCWMRNLVKEGRWIFGGDFNMVEFDEDNSGPTARLEGSEYDKWHAVAREADLIDIRLTAIKITGPHYTKQVKCGDRFDQARLDRLYLTERGEWVNEISSITTEALGELRKREDKEADIWRARSRSKWAREGDAPTRYYFALTKARLKREAITRLQLEDGSTV</sequence>